<evidence type="ECO:0000256" key="10">
    <source>
        <dbReference type="ARBA" id="ARBA00049229"/>
    </source>
</evidence>
<dbReference type="InterPro" id="IPR043131">
    <property type="entry name" value="BCAT-like_N"/>
</dbReference>
<dbReference type="AlphaFoldDB" id="A0AA41R008"/>
<dbReference type="InterPro" id="IPR036038">
    <property type="entry name" value="Aminotransferase-like"/>
</dbReference>
<dbReference type="GO" id="GO:0046394">
    <property type="term" value="P:carboxylic acid biosynthetic process"/>
    <property type="evidence" value="ECO:0007669"/>
    <property type="project" value="UniProtKB-ARBA"/>
</dbReference>
<evidence type="ECO:0000313" key="11">
    <source>
        <dbReference type="EMBL" id="MCJ8499582.1"/>
    </source>
</evidence>
<evidence type="ECO:0000256" key="6">
    <source>
        <dbReference type="ARBA" id="ARBA00013053"/>
    </source>
</evidence>
<accession>A0AA41R008</accession>
<dbReference type="Gene3D" id="3.20.10.10">
    <property type="entry name" value="D-amino Acid Aminotransferase, subunit A, domain 2"/>
    <property type="match status" value="1"/>
</dbReference>
<dbReference type="Proteomes" id="UP001165427">
    <property type="component" value="Unassembled WGS sequence"/>
</dbReference>
<sequence length="279" mass="30509">MAIYHVDGQFMPAEKAVIPVDDLAVVRGIGVFDLLRTYDGKPLFLQEHVQRLFDSAKAIKLDLPWSPDHICRVALETLARNDLEEANIRIIVTGGSSPDFMTPQGKPRLIVLVTPLPRLPRWWYDQGVKVITLVSERRIPDAKSIDYLPAAMALQKAREAEAVEAIYIDRRGNALEGTTSNLFALIDGTLVTPGKGILSGITRKVVLAIAQGICPVAVRDLPRKELPKAQEVFITGTNKGLVPVVQIDDTPVGDGRPGPLTRRIMAALEAQMTAPRLSG</sequence>
<comment type="catalytic activity">
    <reaction evidence="9">
        <text>L-isoleucine + 2-oxoglutarate = (S)-3-methyl-2-oxopentanoate + L-glutamate</text>
        <dbReference type="Rhea" id="RHEA:24801"/>
        <dbReference type="ChEBI" id="CHEBI:16810"/>
        <dbReference type="ChEBI" id="CHEBI:29985"/>
        <dbReference type="ChEBI" id="CHEBI:35146"/>
        <dbReference type="ChEBI" id="CHEBI:58045"/>
        <dbReference type="EC" id="2.6.1.42"/>
    </reaction>
</comment>
<reference evidence="11" key="1">
    <citation type="submission" date="2022-04" db="EMBL/GenBank/DDBJ databases">
        <title>Desulfatitalea alkaliphila sp. nov., a novel anaerobic sulfate-reducing bacterium isolated from terrestrial mud volcano, Taman Peninsula, Russia.</title>
        <authorList>
            <person name="Khomyakova M.A."/>
            <person name="Merkel A.Y."/>
            <person name="Slobodkin A.I."/>
        </authorList>
    </citation>
    <scope>NUCLEOTIDE SEQUENCE</scope>
    <source>
        <strain evidence="11">M08but</strain>
    </source>
</reference>
<dbReference type="PANTHER" id="PTHR42743:SF11">
    <property type="entry name" value="AMINODEOXYCHORISMATE LYASE"/>
    <property type="match status" value="1"/>
</dbReference>
<dbReference type="RefSeq" id="WP_246902955.1">
    <property type="nucleotide sequence ID" value="NZ_JALJRB010000002.1"/>
</dbReference>
<evidence type="ECO:0000256" key="5">
    <source>
        <dbReference type="ARBA" id="ARBA00009320"/>
    </source>
</evidence>
<dbReference type="GO" id="GO:0004084">
    <property type="term" value="F:branched-chain-amino-acid transaminase activity"/>
    <property type="evidence" value="ECO:0007669"/>
    <property type="project" value="UniProtKB-EC"/>
</dbReference>
<comment type="cofactor">
    <cofactor evidence="1">
        <name>pyridoxal 5'-phosphate</name>
        <dbReference type="ChEBI" id="CHEBI:597326"/>
    </cofactor>
</comment>
<dbReference type="InterPro" id="IPR001544">
    <property type="entry name" value="Aminotrans_IV"/>
</dbReference>
<dbReference type="FunFam" id="3.20.10.10:FF:000002">
    <property type="entry name" value="D-alanine aminotransferase"/>
    <property type="match status" value="1"/>
</dbReference>
<dbReference type="GO" id="GO:0005829">
    <property type="term" value="C:cytosol"/>
    <property type="evidence" value="ECO:0007669"/>
    <property type="project" value="TreeGrafter"/>
</dbReference>
<proteinExistence type="inferred from homology"/>
<gene>
    <name evidence="11" type="ORF">MRX98_03275</name>
</gene>
<dbReference type="Pfam" id="PF01063">
    <property type="entry name" value="Aminotran_4"/>
    <property type="match status" value="1"/>
</dbReference>
<evidence type="ECO:0000256" key="4">
    <source>
        <dbReference type="ARBA" id="ARBA00005072"/>
    </source>
</evidence>
<comment type="catalytic activity">
    <reaction evidence="10">
        <text>L-leucine + 2-oxoglutarate = 4-methyl-2-oxopentanoate + L-glutamate</text>
        <dbReference type="Rhea" id="RHEA:18321"/>
        <dbReference type="ChEBI" id="CHEBI:16810"/>
        <dbReference type="ChEBI" id="CHEBI:17865"/>
        <dbReference type="ChEBI" id="CHEBI:29985"/>
        <dbReference type="ChEBI" id="CHEBI:57427"/>
        <dbReference type="EC" id="2.6.1.42"/>
    </reaction>
</comment>
<evidence type="ECO:0000256" key="3">
    <source>
        <dbReference type="ARBA" id="ARBA00004931"/>
    </source>
</evidence>
<keyword evidence="11" id="KW-0808">Transferase</keyword>
<dbReference type="PANTHER" id="PTHR42743">
    <property type="entry name" value="AMINO-ACID AMINOTRANSFERASE"/>
    <property type="match status" value="1"/>
</dbReference>
<dbReference type="InterPro" id="IPR050571">
    <property type="entry name" value="Class-IV_PLP-Dep_Aminotrnsfr"/>
</dbReference>
<evidence type="ECO:0000256" key="2">
    <source>
        <dbReference type="ARBA" id="ARBA00004824"/>
    </source>
</evidence>
<dbReference type="Gene3D" id="3.30.470.10">
    <property type="match status" value="1"/>
</dbReference>
<protein>
    <recommendedName>
        <fullName evidence="6">branched-chain-amino-acid transaminase</fullName>
        <ecNumber evidence="6">2.6.1.42</ecNumber>
    </recommendedName>
</protein>
<dbReference type="EC" id="2.6.1.42" evidence="6"/>
<keyword evidence="11" id="KW-0032">Aminotransferase</keyword>
<dbReference type="GO" id="GO:0008652">
    <property type="term" value="P:amino acid biosynthetic process"/>
    <property type="evidence" value="ECO:0007669"/>
    <property type="project" value="UniProtKB-ARBA"/>
</dbReference>
<keyword evidence="12" id="KW-1185">Reference proteome</keyword>
<name>A0AA41R008_9BACT</name>
<dbReference type="SUPFAM" id="SSF56752">
    <property type="entry name" value="D-aminoacid aminotransferase-like PLP-dependent enzymes"/>
    <property type="match status" value="1"/>
</dbReference>
<evidence type="ECO:0000313" key="12">
    <source>
        <dbReference type="Proteomes" id="UP001165427"/>
    </source>
</evidence>
<organism evidence="11 12">
    <name type="scientific">Desulfatitalea alkaliphila</name>
    <dbReference type="NCBI Taxonomy" id="2929485"/>
    <lineage>
        <taxon>Bacteria</taxon>
        <taxon>Pseudomonadati</taxon>
        <taxon>Thermodesulfobacteriota</taxon>
        <taxon>Desulfobacteria</taxon>
        <taxon>Desulfobacterales</taxon>
        <taxon>Desulfosarcinaceae</taxon>
        <taxon>Desulfatitalea</taxon>
    </lineage>
</organism>
<dbReference type="InterPro" id="IPR043132">
    <property type="entry name" value="BCAT-like_C"/>
</dbReference>
<comment type="catalytic activity">
    <reaction evidence="8">
        <text>L-valine + 2-oxoglutarate = 3-methyl-2-oxobutanoate + L-glutamate</text>
        <dbReference type="Rhea" id="RHEA:24813"/>
        <dbReference type="ChEBI" id="CHEBI:11851"/>
        <dbReference type="ChEBI" id="CHEBI:16810"/>
        <dbReference type="ChEBI" id="CHEBI:29985"/>
        <dbReference type="ChEBI" id="CHEBI:57762"/>
        <dbReference type="EC" id="2.6.1.42"/>
    </reaction>
</comment>
<comment type="similarity">
    <text evidence="5">Belongs to the class-IV pyridoxal-phosphate-dependent aminotransferase family.</text>
</comment>
<comment type="pathway">
    <text evidence="3">Amino-acid biosynthesis; L-valine biosynthesis; L-valine from pyruvate: step 4/4.</text>
</comment>
<comment type="caution">
    <text evidence="11">The sequence shown here is derived from an EMBL/GenBank/DDBJ whole genome shotgun (WGS) entry which is preliminary data.</text>
</comment>
<dbReference type="EMBL" id="JALJRB010000002">
    <property type="protein sequence ID" value="MCJ8499582.1"/>
    <property type="molecule type" value="Genomic_DNA"/>
</dbReference>
<evidence type="ECO:0000256" key="7">
    <source>
        <dbReference type="ARBA" id="ARBA00022898"/>
    </source>
</evidence>
<evidence type="ECO:0000256" key="8">
    <source>
        <dbReference type="ARBA" id="ARBA00048212"/>
    </source>
</evidence>
<comment type="pathway">
    <text evidence="2">Amino-acid biosynthesis; L-isoleucine biosynthesis; L-isoleucine from 2-oxobutanoate: step 4/4.</text>
</comment>
<keyword evidence="7" id="KW-0663">Pyridoxal phosphate</keyword>
<comment type="pathway">
    <text evidence="4">Amino-acid biosynthesis; L-leucine biosynthesis; L-leucine from 3-methyl-2-oxobutanoate: step 4/4.</text>
</comment>
<evidence type="ECO:0000256" key="1">
    <source>
        <dbReference type="ARBA" id="ARBA00001933"/>
    </source>
</evidence>
<evidence type="ECO:0000256" key="9">
    <source>
        <dbReference type="ARBA" id="ARBA00048798"/>
    </source>
</evidence>